<comment type="caution">
    <text evidence="5">The sequence shown here is derived from an EMBL/GenBank/DDBJ whole genome shotgun (WGS) entry which is preliminary data.</text>
</comment>
<protein>
    <submittedName>
        <fullName evidence="5">Dihydrodipicolinate synthase family protein</fullName>
    </submittedName>
</protein>
<evidence type="ECO:0000313" key="6">
    <source>
        <dbReference type="Proteomes" id="UP000628710"/>
    </source>
</evidence>
<evidence type="ECO:0000256" key="3">
    <source>
        <dbReference type="PIRSR" id="PIRSR001365-1"/>
    </source>
</evidence>
<keyword evidence="6" id="KW-1185">Reference proteome</keyword>
<name>A0A934N5V3_9GAMM</name>
<dbReference type="RefSeq" id="WP_199467564.1">
    <property type="nucleotide sequence ID" value="NZ_JAEMNX010000005.1"/>
</dbReference>
<dbReference type="CDD" id="cd00408">
    <property type="entry name" value="DHDPS-like"/>
    <property type="match status" value="1"/>
</dbReference>
<evidence type="ECO:0000256" key="1">
    <source>
        <dbReference type="ARBA" id="ARBA00023239"/>
    </source>
</evidence>
<dbReference type="PIRSF" id="PIRSF001365">
    <property type="entry name" value="DHDPS"/>
    <property type="match status" value="1"/>
</dbReference>
<dbReference type="Gene3D" id="3.20.20.70">
    <property type="entry name" value="Aldolase class I"/>
    <property type="match status" value="1"/>
</dbReference>
<evidence type="ECO:0000256" key="2">
    <source>
        <dbReference type="PIRNR" id="PIRNR001365"/>
    </source>
</evidence>
<gene>
    <name evidence="5" type="ORF">I8J31_07010</name>
</gene>
<dbReference type="InterPro" id="IPR002220">
    <property type="entry name" value="DapA-like"/>
</dbReference>
<dbReference type="InterPro" id="IPR013785">
    <property type="entry name" value="Aldolase_TIM"/>
</dbReference>
<dbReference type="EMBL" id="JAEMNX010000005">
    <property type="protein sequence ID" value="MBJ7537431.1"/>
    <property type="molecule type" value="Genomic_DNA"/>
</dbReference>
<reference evidence="5" key="1">
    <citation type="submission" date="2020-12" db="EMBL/GenBank/DDBJ databases">
        <title>Marinomonas arctica sp. nov., a psychrotolerant bacterium isolated from the Arctic.</title>
        <authorList>
            <person name="Zhang Y."/>
        </authorList>
    </citation>
    <scope>NUCLEOTIDE SEQUENCE</scope>
    <source>
        <strain evidence="5">C1424</strain>
    </source>
</reference>
<comment type="similarity">
    <text evidence="2">Belongs to the DapA family.</text>
</comment>
<dbReference type="GO" id="GO:0008840">
    <property type="term" value="F:4-hydroxy-tetrahydrodipicolinate synthase activity"/>
    <property type="evidence" value="ECO:0007669"/>
    <property type="project" value="TreeGrafter"/>
</dbReference>
<dbReference type="PANTHER" id="PTHR12128:SF67">
    <property type="entry name" value="BLR3884 PROTEIN"/>
    <property type="match status" value="1"/>
</dbReference>
<dbReference type="PANTHER" id="PTHR12128">
    <property type="entry name" value="DIHYDRODIPICOLINATE SYNTHASE"/>
    <property type="match status" value="1"/>
</dbReference>
<dbReference type="AlphaFoldDB" id="A0A934N5V3"/>
<dbReference type="SMART" id="SM01130">
    <property type="entry name" value="DHDPS"/>
    <property type="match status" value="1"/>
</dbReference>
<dbReference type="Pfam" id="PF00701">
    <property type="entry name" value="DHDPS"/>
    <property type="match status" value="1"/>
</dbReference>
<sequence>MRKNTDLKGIVGASVTPINSSYEIDLERLKNHCEKLLSQGCDFISVFGTTGEGASFSAQQKIHALREMSAQGMDMSRQIPGIIASSIDDAAALYKVADELGCRAALIIPPYYYPPSGDKGVGDFYEAVVAAAGSPDLDVILYNFPVFSGVAFTPALVKEVVSRLGHRVVGIKDSTGDLAGGLELVSSFPDLSIFTGDDRVLTRLVSAGGAGMIGGLPNLFPADSVTLYRGDVDPAFESRAAKRIELVDGLGGLIALKAMLAETYNLPSFSQTMPPLLGLSNDVRAQLKVELEL</sequence>
<feature type="active site" description="Proton donor/acceptor" evidence="3">
    <location>
        <position position="142"/>
    </location>
</feature>
<keyword evidence="1 2" id="KW-0456">Lyase</keyword>
<accession>A0A934N5V3</accession>
<feature type="binding site" evidence="4">
    <location>
        <position position="213"/>
    </location>
    <ligand>
        <name>pyruvate</name>
        <dbReference type="ChEBI" id="CHEBI:15361"/>
    </ligand>
</feature>
<dbReference type="SUPFAM" id="SSF51569">
    <property type="entry name" value="Aldolase"/>
    <property type="match status" value="1"/>
</dbReference>
<feature type="binding site" evidence="4">
    <location>
        <position position="50"/>
    </location>
    <ligand>
        <name>pyruvate</name>
        <dbReference type="ChEBI" id="CHEBI:15361"/>
    </ligand>
</feature>
<evidence type="ECO:0000313" key="5">
    <source>
        <dbReference type="EMBL" id="MBJ7537431.1"/>
    </source>
</evidence>
<proteinExistence type="inferred from homology"/>
<feature type="active site" description="Schiff-base intermediate with substrate" evidence="3">
    <location>
        <position position="172"/>
    </location>
</feature>
<evidence type="ECO:0000256" key="4">
    <source>
        <dbReference type="PIRSR" id="PIRSR001365-2"/>
    </source>
</evidence>
<dbReference type="Proteomes" id="UP000628710">
    <property type="component" value="Unassembled WGS sequence"/>
</dbReference>
<organism evidence="5 6">
    <name type="scientific">Marinomonas transparens</name>
    <dbReference type="NCBI Taxonomy" id="2795388"/>
    <lineage>
        <taxon>Bacteria</taxon>
        <taxon>Pseudomonadati</taxon>
        <taxon>Pseudomonadota</taxon>
        <taxon>Gammaproteobacteria</taxon>
        <taxon>Oceanospirillales</taxon>
        <taxon>Oceanospirillaceae</taxon>
        <taxon>Marinomonas</taxon>
    </lineage>
</organism>
<dbReference type="PRINTS" id="PR00146">
    <property type="entry name" value="DHPICSNTHASE"/>
</dbReference>